<dbReference type="InParanoid" id="B8LWX7"/>
<dbReference type="Proteomes" id="UP000001745">
    <property type="component" value="Unassembled WGS sequence"/>
</dbReference>
<name>B8LWX7_TALSN</name>
<dbReference type="OMA" id="YDIRMNV"/>
<gene>
    <name evidence="1" type="ORF">TSTA_079650</name>
</gene>
<dbReference type="VEuPathDB" id="FungiDB:TSTA_079650"/>
<dbReference type="OrthoDB" id="4219547at2759"/>
<dbReference type="PhylomeDB" id="B8LWX7"/>
<dbReference type="RefSeq" id="XP_002341997.1">
    <property type="nucleotide sequence ID" value="XM_002341956.1"/>
</dbReference>
<organism evidence="1 2">
    <name type="scientific">Talaromyces stipitatus (strain ATCC 10500 / CBS 375.48 / QM 6759 / NRRL 1006)</name>
    <name type="common">Penicillium stipitatum</name>
    <dbReference type="NCBI Taxonomy" id="441959"/>
    <lineage>
        <taxon>Eukaryota</taxon>
        <taxon>Fungi</taxon>
        <taxon>Dikarya</taxon>
        <taxon>Ascomycota</taxon>
        <taxon>Pezizomycotina</taxon>
        <taxon>Eurotiomycetes</taxon>
        <taxon>Eurotiomycetidae</taxon>
        <taxon>Eurotiales</taxon>
        <taxon>Trichocomaceae</taxon>
        <taxon>Talaromyces</taxon>
        <taxon>Talaromyces sect. Talaromyces</taxon>
    </lineage>
</organism>
<dbReference type="GeneID" id="8103903"/>
<dbReference type="eggNOG" id="ENOG502RPMJ">
    <property type="taxonomic scope" value="Eukaryota"/>
</dbReference>
<dbReference type="EMBL" id="EQ962652">
    <property type="protein sequence ID" value="EED24610.1"/>
    <property type="molecule type" value="Genomic_DNA"/>
</dbReference>
<evidence type="ECO:0000313" key="1">
    <source>
        <dbReference type="EMBL" id="EED24610.1"/>
    </source>
</evidence>
<sequence length="180" mass="20370">MWRRIWLGIYQVHDNHGPYHIERLTQLYLGAGMAVSGMINKPGDSYGRYKTEKGPLGLLGCALASQGISRLRLFEGLSIESLKAVIQLLESYKHEVAALGEVGLRETTEHDEQAILEHYPPLADPLARRLIHLDARLDVLVADLEDEHMEIYGDSIERNGWLVKDKVFPNRNLVAMKQSQ</sequence>
<dbReference type="AlphaFoldDB" id="B8LWX7"/>
<accession>B8LWX7</accession>
<protein>
    <submittedName>
        <fullName evidence="1">Uncharacterized protein</fullName>
    </submittedName>
</protein>
<dbReference type="HOGENOM" id="CLU_102643_0_0_1"/>
<reference evidence="2" key="1">
    <citation type="journal article" date="2015" name="Genome Announc.">
        <title>Genome sequence of the AIDS-associated pathogen Penicillium marneffei (ATCC18224) and its near taxonomic relative Talaromyces stipitatus (ATCC10500).</title>
        <authorList>
            <person name="Nierman W.C."/>
            <person name="Fedorova-Abrams N.D."/>
            <person name="Andrianopoulos A."/>
        </authorList>
    </citation>
    <scope>NUCLEOTIDE SEQUENCE [LARGE SCALE GENOMIC DNA]</scope>
    <source>
        <strain evidence="2">ATCC 10500 / CBS 375.48 / QM 6759 / NRRL 1006</strain>
    </source>
</reference>
<proteinExistence type="predicted"/>
<keyword evidence="2" id="KW-1185">Reference proteome</keyword>
<evidence type="ECO:0000313" key="2">
    <source>
        <dbReference type="Proteomes" id="UP000001745"/>
    </source>
</evidence>